<evidence type="ECO:0000313" key="20">
    <source>
        <dbReference type="EMBL" id="AWU76249.1"/>
    </source>
</evidence>
<dbReference type="SUPFAM" id="SSF56091">
    <property type="entry name" value="DNA ligase/mRNA capping enzyme, catalytic domain"/>
    <property type="match status" value="1"/>
</dbReference>
<keyword evidence="9" id="KW-0506">mRNA capping</keyword>
<dbReference type="EMBL" id="JQFK01000002">
    <property type="protein sequence ID" value="KGK40464.1"/>
    <property type="molecule type" value="Genomic_DNA"/>
</dbReference>
<dbReference type="GO" id="GO:0005524">
    <property type="term" value="F:ATP binding"/>
    <property type="evidence" value="ECO:0007669"/>
    <property type="project" value="InterPro"/>
</dbReference>
<dbReference type="Proteomes" id="UP000249293">
    <property type="component" value="Chromosome 3"/>
</dbReference>
<comment type="catalytic activity">
    <reaction evidence="14">
        <text>a 5'-end diphospho-ribonucleoside in mRNA + GTP + H(+) = a 5'-end (5'-triphosphoguanosine)-ribonucleoside in mRNA + diphosphate</text>
        <dbReference type="Rhea" id="RHEA:67012"/>
        <dbReference type="Rhea" id="RHEA-COMP:17165"/>
        <dbReference type="Rhea" id="RHEA-COMP:17166"/>
        <dbReference type="ChEBI" id="CHEBI:15378"/>
        <dbReference type="ChEBI" id="CHEBI:33019"/>
        <dbReference type="ChEBI" id="CHEBI:37565"/>
        <dbReference type="ChEBI" id="CHEBI:167616"/>
        <dbReference type="ChEBI" id="CHEBI:167617"/>
        <dbReference type="EC" id="2.7.7.50"/>
    </reaction>
    <physiologicalReaction direction="left-to-right" evidence="14">
        <dbReference type="Rhea" id="RHEA:67013"/>
    </physiologicalReaction>
</comment>
<proteinExistence type="inferred from homology"/>
<evidence type="ECO:0000256" key="3">
    <source>
        <dbReference type="ARBA" id="ARBA00012475"/>
    </source>
</evidence>
<dbReference type="InterPro" id="IPR012340">
    <property type="entry name" value="NA-bd_OB-fold"/>
</dbReference>
<keyword evidence="6" id="KW-0808">Transferase</keyword>
<keyword evidence="11" id="KW-0539">Nucleus</keyword>
<feature type="domain" description="mRNA capping enzyme adenylation" evidence="18">
    <location>
        <begin position="41"/>
        <end position="237"/>
    </location>
</feature>
<evidence type="ECO:0000256" key="12">
    <source>
        <dbReference type="ARBA" id="ARBA00029909"/>
    </source>
</evidence>
<evidence type="ECO:0000256" key="4">
    <source>
        <dbReference type="ARBA" id="ARBA00019171"/>
    </source>
</evidence>
<dbReference type="KEGG" id="pkz:C5L36_0C01940"/>
<dbReference type="InterPro" id="IPR013846">
    <property type="entry name" value="mRNA_cap_enzyme_C"/>
</dbReference>
<feature type="domain" description="mRNA capping enzyme C-terminal" evidence="19">
    <location>
        <begin position="241"/>
        <end position="385"/>
    </location>
</feature>
<dbReference type="Proteomes" id="UP000029867">
    <property type="component" value="Unassembled WGS sequence"/>
</dbReference>
<evidence type="ECO:0000313" key="23">
    <source>
        <dbReference type="Proteomes" id="UP000249293"/>
    </source>
</evidence>
<dbReference type="Gene3D" id="3.30.470.30">
    <property type="entry name" value="DNA ligase/mRNA capping enzyme"/>
    <property type="match status" value="1"/>
</dbReference>
<dbReference type="Pfam" id="PF01331">
    <property type="entry name" value="mRNA_cap_enzyme"/>
    <property type="match status" value="1"/>
</dbReference>
<reference evidence="20 23" key="3">
    <citation type="submission" date="2018-06" db="EMBL/GenBank/DDBJ databases">
        <title>Population genomics shows no distinction between pathogenic Candida krusei and environmental Pichia kudriavzevii: One species, four names.</title>
        <authorList>
            <person name="Douglass A.P."/>
            <person name="Offei B."/>
            <person name="Braun-Galleani S."/>
            <person name="Coughlan A.Y."/>
            <person name="Martos A."/>
            <person name="Ortiz-Merino R.A."/>
            <person name="Byrne K.P."/>
            <person name="Wolfe K.H."/>
        </authorList>
    </citation>
    <scope>NUCLEOTIDE SEQUENCE [LARGE SCALE GENOMIC DNA]</scope>
    <source>
        <strain evidence="20 23">CBS573</strain>
    </source>
</reference>
<dbReference type="RefSeq" id="XP_029321726.1">
    <property type="nucleotide sequence ID" value="XM_029465866.1"/>
</dbReference>
<dbReference type="InterPro" id="IPR051029">
    <property type="entry name" value="mRNA_Capping_Enz/RNA_Phosphat"/>
</dbReference>
<comment type="similarity">
    <text evidence="2">Belongs to the eukaryotic GTase family.</text>
</comment>
<dbReference type="PANTHER" id="PTHR10367:SF17">
    <property type="entry name" value="MRNA-CAPPING ENZYME"/>
    <property type="match status" value="1"/>
</dbReference>
<evidence type="ECO:0000256" key="2">
    <source>
        <dbReference type="ARBA" id="ARBA00010237"/>
    </source>
</evidence>
<feature type="region of interest" description="Disordered" evidence="17">
    <location>
        <begin position="400"/>
        <end position="498"/>
    </location>
</feature>
<comment type="subcellular location">
    <subcellularLocation>
        <location evidence="1">Nucleus</location>
    </subcellularLocation>
</comment>
<feature type="compositionally biased region" description="Acidic residues" evidence="17">
    <location>
        <begin position="482"/>
        <end position="498"/>
    </location>
</feature>
<keyword evidence="7" id="KW-0548">Nucleotidyltransferase</keyword>
<evidence type="ECO:0000256" key="7">
    <source>
        <dbReference type="ARBA" id="ARBA00022695"/>
    </source>
</evidence>
<dbReference type="CDD" id="cd07895">
    <property type="entry name" value="Adenylation_mRNA_capping"/>
    <property type="match status" value="1"/>
</dbReference>
<dbReference type="InterPro" id="IPR001339">
    <property type="entry name" value="mRNA_cap_enzyme_adenylation"/>
</dbReference>
<dbReference type="STRING" id="4909.A0A099P8D5"/>
<evidence type="ECO:0000256" key="16">
    <source>
        <dbReference type="PIRSR" id="PIRSR036959-1"/>
    </source>
</evidence>
<keyword evidence="8" id="KW-0547">Nucleotide-binding</keyword>
<dbReference type="AlphaFoldDB" id="A0A099P8D5"/>
<feature type="active site" description="N6-GMP-lysine intermediate" evidence="16">
    <location>
        <position position="64"/>
    </location>
</feature>
<evidence type="ECO:0000256" key="11">
    <source>
        <dbReference type="ARBA" id="ARBA00023242"/>
    </source>
</evidence>
<dbReference type="GO" id="GO:0045944">
    <property type="term" value="P:positive regulation of transcription by RNA polymerase II"/>
    <property type="evidence" value="ECO:0007669"/>
    <property type="project" value="EnsemblFungi"/>
</dbReference>
<dbReference type="EC" id="2.7.7.50" evidence="3"/>
<protein>
    <recommendedName>
        <fullName evidence="4">mRNA-capping enzyme subunit alpha</fullName>
        <ecNumber evidence="3">2.7.7.50</ecNumber>
    </recommendedName>
    <alternativeName>
        <fullName evidence="12">GTP--RNA guanylyltransferase</fullName>
    </alternativeName>
    <alternativeName>
        <fullName evidence="13">mRNA guanylyltransferase</fullName>
    </alternativeName>
</protein>
<evidence type="ECO:0000256" key="13">
    <source>
        <dbReference type="ARBA" id="ARBA00030702"/>
    </source>
</evidence>
<evidence type="ECO:0000256" key="10">
    <source>
        <dbReference type="ARBA" id="ARBA00023134"/>
    </source>
</evidence>
<evidence type="ECO:0000256" key="17">
    <source>
        <dbReference type="SAM" id="MobiDB-lite"/>
    </source>
</evidence>
<keyword evidence="5" id="KW-0507">mRNA processing</keyword>
<sequence length="498" mass="58548">MPDRSVPDIPGTRCLPDVEAYLKQQVAMILRTRPNHFPGSQPVSFVREHLTNNLLNKDYLVCEKSDGLRCLLFVLVNPETNEEGTFLISRENEFYHIPDFHFPRSKKDFQSSHNGTIVDGELVYSTNPITKVKEIRYLIFDCLSMDMTSVMHKNLWKRLYHAQHEFHAPYLELRRKFPDACANWVFKLDFKNMTQPFKIHKIFSEMKNLTYVSDGLILTCCDTPYISGTDPTLLKWKPAEENTIDFKIGLEFPTFIDEDLPKHDPNREYTNYDVKPKFKLYVWKGGDDPFKNETVEENIKRNGGEYRNTFYNYEAWNDLEVSDEQWERMKNSGESFNGRIGECRQTANGKWELLRFRDDKSNGNHINVVLKILKSIEDSVTKEEIVEMEPQIKARWEERDAMKRKAQQQQQHFVQKAGHSNQPHAQPQHHHQQHQPHKQQPPAHLVPEKRRAEEDHLNNAPYKKADSKPDVQKDVNTRSNDDNDDDEDEFYQSDGFET</sequence>
<dbReference type="GO" id="GO:0031533">
    <property type="term" value="C:mRNA capping enzyme complex"/>
    <property type="evidence" value="ECO:0007669"/>
    <property type="project" value="EnsemblFungi"/>
</dbReference>
<dbReference type="Pfam" id="PF03919">
    <property type="entry name" value="mRNA_cap_C"/>
    <property type="match status" value="1"/>
</dbReference>
<evidence type="ECO:0000259" key="18">
    <source>
        <dbReference type="Pfam" id="PF01331"/>
    </source>
</evidence>
<dbReference type="HOGENOM" id="CLU_021710_0_2_1"/>
<gene>
    <name evidence="20" type="ORF">C5L36_0C01940</name>
    <name evidence="21" type="ORF">JL09_g520</name>
</gene>
<organism evidence="21 22">
    <name type="scientific">Pichia kudriavzevii</name>
    <name type="common">Yeast</name>
    <name type="synonym">Issatchenkia orientalis</name>
    <dbReference type="NCBI Taxonomy" id="4909"/>
    <lineage>
        <taxon>Eukaryota</taxon>
        <taxon>Fungi</taxon>
        <taxon>Dikarya</taxon>
        <taxon>Ascomycota</taxon>
        <taxon>Saccharomycotina</taxon>
        <taxon>Pichiomycetes</taxon>
        <taxon>Pichiales</taxon>
        <taxon>Pichiaceae</taxon>
        <taxon>Pichia</taxon>
    </lineage>
</organism>
<accession>A0A099P8D5</accession>
<reference evidence="22" key="1">
    <citation type="journal article" date="2014" name="Microb. Cell Fact.">
        <title>Exploiting Issatchenkia orientalis SD108 for succinic acid production.</title>
        <authorList>
            <person name="Xiao H."/>
            <person name="Shao Z."/>
            <person name="Jiang Y."/>
            <person name="Dole S."/>
            <person name="Zhao H."/>
        </authorList>
    </citation>
    <scope>NUCLEOTIDE SEQUENCE [LARGE SCALE GENOMIC DNA]</scope>
    <source>
        <strain evidence="22">SD108</strain>
    </source>
</reference>
<comment type="subunit">
    <text evidence="15">Heterodimer. The mRNA-capping enzyme is composed of two separate chains alpha and beta, respectively a mRNA guanylyltransferase and an mRNA 5'-triphosphate monophosphatase.</text>
</comment>
<keyword evidence="23" id="KW-1185">Reference proteome</keyword>
<dbReference type="SUPFAM" id="SSF50249">
    <property type="entry name" value="Nucleic acid-binding proteins"/>
    <property type="match status" value="1"/>
</dbReference>
<evidence type="ECO:0000256" key="8">
    <source>
        <dbReference type="ARBA" id="ARBA00022741"/>
    </source>
</evidence>
<dbReference type="GO" id="GO:0005525">
    <property type="term" value="F:GTP binding"/>
    <property type="evidence" value="ECO:0007669"/>
    <property type="project" value="UniProtKB-KW"/>
</dbReference>
<evidence type="ECO:0000256" key="6">
    <source>
        <dbReference type="ARBA" id="ARBA00022679"/>
    </source>
</evidence>
<dbReference type="GO" id="GO:0004484">
    <property type="term" value="F:mRNA guanylyltransferase activity"/>
    <property type="evidence" value="ECO:0007669"/>
    <property type="project" value="UniProtKB-EC"/>
</dbReference>
<evidence type="ECO:0000313" key="22">
    <source>
        <dbReference type="Proteomes" id="UP000029867"/>
    </source>
</evidence>
<dbReference type="EMBL" id="CP028775">
    <property type="protein sequence ID" value="AWU76249.1"/>
    <property type="molecule type" value="Genomic_DNA"/>
</dbReference>
<keyword evidence="10" id="KW-0342">GTP-binding</keyword>
<evidence type="ECO:0000256" key="9">
    <source>
        <dbReference type="ARBA" id="ARBA00023042"/>
    </source>
</evidence>
<evidence type="ECO:0000313" key="21">
    <source>
        <dbReference type="EMBL" id="KGK40464.1"/>
    </source>
</evidence>
<dbReference type="Gene3D" id="2.40.50.140">
    <property type="entry name" value="Nucleic acid-binding proteins"/>
    <property type="match status" value="1"/>
</dbReference>
<evidence type="ECO:0000256" key="15">
    <source>
        <dbReference type="ARBA" id="ARBA00047082"/>
    </source>
</evidence>
<reference evidence="21" key="2">
    <citation type="submission" date="2014-08" db="EMBL/GenBank/DDBJ databases">
        <title>Exploiting Issatchenkia orientalis SD108 for Succinic Acid Production.</title>
        <authorList>
            <person name="Xiao H."/>
            <person name="Shao Z."/>
            <person name="Jiang Y."/>
            <person name="Dole S."/>
            <person name="Zhao H."/>
        </authorList>
    </citation>
    <scope>NUCLEOTIDE SEQUENCE [LARGE SCALE GENOMIC DNA]</scope>
    <source>
        <strain evidence="21">SD108</strain>
    </source>
</reference>
<feature type="compositionally biased region" description="Basic and acidic residues" evidence="17">
    <location>
        <begin position="446"/>
        <end position="481"/>
    </location>
</feature>
<dbReference type="PANTHER" id="PTHR10367">
    <property type="entry name" value="MRNA-CAPPING ENZYME"/>
    <property type="match status" value="1"/>
</dbReference>
<evidence type="ECO:0000256" key="14">
    <source>
        <dbReference type="ARBA" id="ARBA00044624"/>
    </source>
</evidence>
<dbReference type="eggNOG" id="KOG2386">
    <property type="taxonomic scope" value="Eukaryota"/>
</dbReference>
<evidence type="ECO:0000259" key="19">
    <source>
        <dbReference type="Pfam" id="PF03919"/>
    </source>
</evidence>
<dbReference type="GO" id="GO:0006370">
    <property type="term" value="P:7-methylguanosine mRNA capping"/>
    <property type="evidence" value="ECO:0007669"/>
    <property type="project" value="UniProtKB-KW"/>
</dbReference>
<dbReference type="FunFam" id="2.40.50.140:FF:000253">
    <property type="entry name" value="mRNA-capping enzyme subunit alpha"/>
    <property type="match status" value="1"/>
</dbReference>
<dbReference type="GO" id="GO:0008033">
    <property type="term" value="P:tRNA processing"/>
    <property type="evidence" value="ECO:0007669"/>
    <property type="project" value="EnsemblFungi"/>
</dbReference>
<evidence type="ECO:0000256" key="5">
    <source>
        <dbReference type="ARBA" id="ARBA00022664"/>
    </source>
</evidence>
<dbReference type="VEuPathDB" id="FungiDB:C5L36_0C01940"/>
<dbReference type="OrthoDB" id="200924at2759"/>
<dbReference type="GeneID" id="40384044"/>
<feature type="compositionally biased region" description="Basic residues" evidence="17">
    <location>
        <begin position="427"/>
        <end position="437"/>
    </location>
</feature>
<dbReference type="InterPro" id="IPR017075">
    <property type="entry name" value="mRNA_cap_enzyme_alpha"/>
</dbReference>
<name>A0A099P8D5_PICKU</name>
<evidence type="ECO:0000256" key="1">
    <source>
        <dbReference type="ARBA" id="ARBA00004123"/>
    </source>
</evidence>
<dbReference type="PIRSF" id="PIRSF036959">
    <property type="entry name" value="mRNA_cap_alpha"/>
    <property type="match status" value="1"/>
</dbReference>